<reference evidence="1 4" key="2">
    <citation type="submission" date="2020-04" db="EMBL/GenBank/DDBJ databases">
        <authorList>
            <person name="Pieper L."/>
        </authorList>
    </citation>
    <scope>NUCLEOTIDE SEQUENCE [LARGE SCALE GENOMIC DNA]</scope>
    <source>
        <strain evidence="1 4">B33</strain>
    </source>
</reference>
<dbReference type="Proteomes" id="UP000524321">
    <property type="component" value="Unassembled WGS sequence"/>
</dbReference>
<name>A0A1Q6ISD9_PHOVU</name>
<dbReference type="RefSeq" id="WP_007565019.1">
    <property type="nucleotide sequence ID" value="NZ_CAXSSN010000033.1"/>
</dbReference>
<reference evidence="2 3" key="1">
    <citation type="journal article" date="2016" name="Nat. Biotechnol.">
        <title>Measurement of bacterial replication rates in microbial communities.</title>
        <authorList>
            <person name="Brown C.T."/>
            <person name="Olm M.R."/>
            <person name="Thomas B.C."/>
            <person name="Banfield J.F."/>
        </authorList>
    </citation>
    <scope>NUCLEOTIDE SEQUENCE [LARGE SCALE GENOMIC DNA]</scope>
    <source>
        <strain evidence="2">42_262</strain>
    </source>
</reference>
<evidence type="ECO:0000313" key="1">
    <source>
        <dbReference type="EMBL" id="NVB73029.1"/>
    </source>
</evidence>
<evidence type="ECO:0000313" key="3">
    <source>
        <dbReference type="Proteomes" id="UP000186631"/>
    </source>
</evidence>
<organism evidence="2 3">
    <name type="scientific">Phocaeicola vulgatus</name>
    <name type="common">Bacteroides vulgatus</name>
    <dbReference type="NCBI Taxonomy" id="821"/>
    <lineage>
        <taxon>Bacteria</taxon>
        <taxon>Pseudomonadati</taxon>
        <taxon>Bacteroidota</taxon>
        <taxon>Bacteroidia</taxon>
        <taxon>Bacteroidales</taxon>
        <taxon>Bacteroidaceae</taxon>
        <taxon>Phocaeicola</taxon>
    </lineage>
</organism>
<proteinExistence type="predicted"/>
<evidence type="ECO:0000313" key="2">
    <source>
        <dbReference type="EMBL" id="OKZ43753.1"/>
    </source>
</evidence>
<protein>
    <submittedName>
        <fullName evidence="2">Uncharacterized protein</fullName>
    </submittedName>
</protein>
<dbReference type="AlphaFoldDB" id="A0A1Q6ISD9"/>
<dbReference type="EMBL" id="MNQV01000234">
    <property type="protein sequence ID" value="OKZ43753.1"/>
    <property type="molecule type" value="Genomic_DNA"/>
</dbReference>
<gene>
    <name evidence="2" type="ORF">BHV80_16670</name>
    <name evidence="1" type="ORF">HUV05_05725</name>
</gene>
<dbReference type="EMBL" id="JABWDJ010000015">
    <property type="protein sequence ID" value="NVB73029.1"/>
    <property type="molecule type" value="Genomic_DNA"/>
</dbReference>
<reference evidence="1 4" key="3">
    <citation type="submission" date="2020-07" db="EMBL/GenBank/DDBJ databases">
        <title>Bacterial metabolism rescues the inhibition of intestinal drug absorption by food and drug additives.</title>
        <authorList>
            <person name="Zou L."/>
            <person name="Spanogiannopoulos P."/>
            <person name="Chien H.-C."/>
            <person name="Pieper L.M."/>
            <person name="Cai W."/>
            <person name="Khuri N."/>
            <person name="Pottel J."/>
            <person name="Vora B."/>
            <person name="Ni Z."/>
            <person name="Tsakalozou E."/>
            <person name="Zhang W."/>
            <person name="Shoichet B.K."/>
            <person name="Giacomini K.M."/>
            <person name="Turnbaugh P.J."/>
        </authorList>
    </citation>
    <scope>NUCLEOTIDE SEQUENCE [LARGE SCALE GENOMIC DNA]</scope>
    <source>
        <strain evidence="1 4">B33</strain>
    </source>
</reference>
<dbReference type="Proteomes" id="UP000186631">
    <property type="component" value="Unassembled WGS sequence"/>
</dbReference>
<evidence type="ECO:0000313" key="4">
    <source>
        <dbReference type="Proteomes" id="UP000524321"/>
    </source>
</evidence>
<sequence length="63" mass="7340">MKKTDLTFIGIDCWDRPVYRDTNGKLWKDITLGSDTPELYSACNNDFEGEPDMPIEMTYPDFE</sequence>
<accession>A0A1Q6ISD9</accession>
<comment type="caution">
    <text evidence="2">The sequence shown here is derived from an EMBL/GenBank/DDBJ whole genome shotgun (WGS) entry which is preliminary data.</text>
</comment>